<dbReference type="AlphaFoldDB" id="A0A445I3A3"/>
<protein>
    <submittedName>
        <fullName evidence="3">Uncharacterized protein</fullName>
    </submittedName>
</protein>
<feature type="signal peptide" evidence="2">
    <location>
        <begin position="1"/>
        <end position="23"/>
    </location>
</feature>
<reference evidence="3 4" key="1">
    <citation type="submission" date="2018-09" db="EMBL/GenBank/DDBJ databases">
        <title>A high-quality reference genome of wild soybean provides a powerful tool to mine soybean genomes.</title>
        <authorList>
            <person name="Xie M."/>
            <person name="Chung C.Y.L."/>
            <person name="Li M.-W."/>
            <person name="Wong F.-L."/>
            <person name="Chan T.-F."/>
            <person name="Lam H.-M."/>
        </authorList>
    </citation>
    <scope>NUCLEOTIDE SEQUENCE [LARGE SCALE GENOMIC DNA]</scope>
    <source>
        <strain evidence="4">cv. W05</strain>
        <tissue evidence="3">Hypocotyl of etiolated seedlings</tissue>
    </source>
</reference>
<name>A0A445I3A3_GLYSO</name>
<gene>
    <name evidence="3" type="ORF">D0Y65_030335</name>
</gene>
<keyword evidence="1" id="KW-0175">Coiled coil</keyword>
<feature type="chain" id="PRO_5019440767" evidence="2">
    <location>
        <begin position="24"/>
        <end position="264"/>
    </location>
</feature>
<evidence type="ECO:0000256" key="1">
    <source>
        <dbReference type="SAM" id="Coils"/>
    </source>
</evidence>
<accession>A0A445I3A3</accession>
<dbReference type="EMBL" id="QZWG01000011">
    <property type="protein sequence ID" value="RZB80583.1"/>
    <property type="molecule type" value="Genomic_DNA"/>
</dbReference>
<organism evidence="3 4">
    <name type="scientific">Glycine soja</name>
    <name type="common">Wild soybean</name>
    <dbReference type="NCBI Taxonomy" id="3848"/>
    <lineage>
        <taxon>Eukaryota</taxon>
        <taxon>Viridiplantae</taxon>
        <taxon>Streptophyta</taxon>
        <taxon>Embryophyta</taxon>
        <taxon>Tracheophyta</taxon>
        <taxon>Spermatophyta</taxon>
        <taxon>Magnoliopsida</taxon>
        <taxon>eudicotyledons</taxon>
        <taxon>Gunneridae</taxon>
        <taxon>Pentapetalae</taxon>
        <taxon>rosids</taxon>
        <taxon>fabids</taxon>
        <taxon>Fabales</taxon>
        <taxon>Fabaceae</taxon>
        <taxon>Papilionoideae</taxon>
        <taxon>50 kb inversion clade</taxon>
        <taxon>NPAAA clade</taxon>
        <taxon>indigoferoid/millettioid clade</taxon>
        <taxon>Phaseoleae</taxon>
        <taxon>Glycine</taxon>
        <taxon>Glycine subgen. Soja</taxon>
    </lineage>
</organism>
<evidence type="ECO:0000313" key="3">
    <source>
        <dbReference type="EMBL" id="RZB80583.1"/>
    </source>
</evidence>
<keyword evidence="4" id="KW-1185">Reference proteome</keyword>
<keyword evidence="2" id="KW-0732">Signal</keyword>
<evidence type="ECO:0000256" key="2">
    <source>
        <dbReference type="SAM" id="SignalP"/>
    </source>
</evidence>
<sequence>MMKGLSFVLLLILVIIHYKVVNANNNNNCVTEDCLIGDNFESEFSFGSHVARMLYDVSQSVSGQTGNSNNAAVNCPQSNGYRSCLPSQNGGGPNQRLPSCPLNKGCLNPTCEIVEPTLATSTLTQPAPDFGSNPRPTTMADIDTLQQLQTRIAEIERRHEEELRKLKAGHDQLKDHVRCPKSDEHYAHTMPEHTQGESHPQNTSTPKIILVSPTYTILKGGLLVNTPFVDRIMEADMPLGWKPLNLEQCDGTIDLNEHVDIFLT</sequence>
<feature type="coiled-coil region" evidence="1">
    <location>
        <begin position="145"/>
        <end position="176"/>
    </location>
</feature>
<comment type="caution">
    <text evidence="3">The sequence shown here is derived from an EMBL/GenBank/DDBJ whole genome shotgun (WGS) entry which is preliminary data.</text>
</comment>
<dbReference type="Proteomes" id="UP000289340">
    <property type="component" value="Chromosome 11"/>
</dbReference>
<proteinExistence type="predicted"/>
<evidence type="ECO:0000313" key="4">
    <source>
        <dbReference type="Proteomes" id="UP000289340"/>
    </source>
</evidence>